<evidence type="ECO:0000256" key="1">
    <source>
        <dbReference type="SAM" id="Phobius"/>
    </source>
</evidence>
<keyword evidence="1" id="KW-0812">Transmembrane</keyword>
<keyword evidence="3" id="KW-1185">Reference proteome</keyword>
<feature type="transmembrane region" description="Helical" evidence="1">
    <location>
        <begin position="26"/>
        <end position="46"/>
    </location>
</feature>
<keyword evidence="1" id="KW-1133">Transmembrane helix</keyword>
<dbReference type="EMBL" id="JBFSSG010000001">
    <property type="protein sequence ID" value="MEZ8719509.1"/>
    <property type="molecule type" value="Genomic_DNA"/>
</dbReference>
<name>A0ABV4MQT6_9VIBR</name>
<reference evidence="2 3" key="1">
    <citation type="journal article" date="2024" name="ISME J.">
        <title>Tailless and filamentous prophages are predominant in marine Vibrio.</title>
        <authorList>
            <person name="Steensen K."/>
            <person name="Seneca J."/>
            <person name="Bartlau N."/>
            <person name="Yu X.A."/>
            <person name="Hussain F.A."/>
            <person name="Polz M.F."/>
        </authorList>
    </citation>
    <scope>NUCLEOTIDE SEQUENCE [LARGE SCALE GENOMIC DNA]</scope>
    <source>
        <strain evidence="2 3">10N.239.312.F12</strain>
    </source>
</reference>
<dbReference type="Proteomes" id="UP001570071">
    <property type="component" value="Unassembled WGS sequence"/>
</dbReference>
<protein>
    <submittedName>
        <fullName evidence="2">Uncharacterized protein</fullName>
    </submittedName>
</protein>
<comment type="caution">
    <text evidence="2">The sequence shown here is derived from an EMBL/GenBank/DDBJ whole genome shotgun (WGS) entry which is preliminary data.</text>
</comment>
<organism evidence="2 3">
    <name type="scientific">Vibrio pomeroyi</name>
    <dbReference type="NCBI Taxonomy" id="198832"/>
    <lineage>
        <taxon>Bacteria</taxon>
        <taxon>Pseudomonadati</taxon>
        <taxon>Pseudomonadota</taxon>
        <taxon>Gammaproteobacteria</taxon>
        <taxon>Vibrionales</taxon>
        <taxon>Vibrionaceae</taxon>
        <taxon>Vibrio</taxon>
    </lineage>
</organism>
<keyword evidence="1" id="KW-0472">Membrane</keyword>
<evidence type="ECO:0000313" key="2">
    <source>
        <dbReference type="EMBL" id="MEZ8719509.1"/>
    </source>
</evidence>
<proteinExistence type="predicted"/>
<gene>
    <name evidence="2" type="ORF">AB6D66_00425</name>
</gene>
<accession>A0ABV4MQT6</accession>
<evidence type="ECO:0000313" key="3">
    <source>
        <dbReference type="Proteomes" id="UP001570071"/>
    </source>
</evidence>
<feature type="transmembrane region" description="Helical" evidence="1">
    <location>
        <begin position="58"/>
        <end position="76"/>
    </location>
</feature>
<dbReference type="RefSeq" id="WP_269337265.1">
    <property type="nucleotide sequence ID" value="NZ_JBFSSG010000001.1"/>
</dbReference>
<sequence>MLVAMIIISVTALVIGLSMHHKQTAFLLRFAGTMIVGGSIAIVLNLRESQLDSEMLNYLILVIGLGVISACLSYWIKKQSNQK</sequence>